<dbReference type="PROSITE" id="PS50928">
    <property type="entry name" value="ABC_TM1"/>
    <property type="match status" value="1"/>
</dbReference>
<dbReference type="PANTHER" id="PTHR30193">
    <property type="entry name" value="ABC TRANSPORTER PERMEASE PROTEIN"/>
    <property type="match status" value="1"/>
</dbReference>
<dbReference type="PATRIC" id="fig|106592.7.peg.3815"/>
<dbReference type="Proteomes" id="UP000037425">
    <property type="component" value="Unassembled WGS sequence"/>
</dbReference>
<dbReference type="EMBL" id="LGAP01000023">
    <property type="protein sequence ID" value="KOF14978.1"/>
    <property type="molecule type" value="Genomic_DNA"/>
</dbReference>
<feature type="transmembrane region" description="Helical" evidence="7">
    <location>
        <begin position="26"/>
        <end position="47"/>
    </location>
</feature>
<dbReference type="SUPFAM" id="SSF161098">
    <property type="entry name" value="MetI-like"/>
    <property type="match status" value="1"/>
</dbReference>
<dbReference type="Pfam" id="PF00528">
    <property type="entry name" value="BPD_transp_1"/>
    <property type="match status" value="1"/>
</dbReference>
<keyword evidence="5 7" id="KW-1133">Transmembrane helix</keyword>
<evidence type="ECO:0000256" key="2">
    <source>
        <dbReference type="ARBA" id="ARBA00022448"/>
    </source>
</evidence>
<name>A0A0L8BK72_ENSAD</name>
<protein>
    <submittedName>
        <fullName evidence="9">ABC transporter permease</fullName>
    </submittedName>
</protein>
<gene>
    <name evidence="9" type="ORF">AC244_25310</name>
</gene>
<feature type="transmembrane region" description="Helical" evidence="7">
    <location>
        <begin position="88"/>
        <end position="113"/>
    </location>
</feature>
<evidence type="ECO:0000256" key="3">
    <source>
        <dbReference type="ARBA" id="ARBA00022475"/>
    </source>
</evidence>
<comment type="subcellular location">
    <subcellularLocation>
        <location evidence="1 7">Cell membrane</location>
        <topology evidence="1 7">Multi-pass membrane protein</topology>
    </subcellularLocation>
</comment>
<comment type="caution">
    <text evidence="9">The sequence shown here is derived from an EMBL/GenBank/DDBJ whole genome shotgun (WGS) entry which is preliminary data.</text>
</comment>
<comment type="similarity">
    <text evidence="7">Belongs to the binding-protein-dependent transport system permease family.</text>
</comment>
<dbReference type="InterPro" id="IPR000515">
    <property type="entry name" value="MetI-like"/>
</dbReference>
<dbReference type="InterPro" id="IPR035906">
    <property type="entry name" value="MetI-like_sf"/>
</dbReference>
<feature type="domain" description="ABC transmembrane type-1" evidence="8">
    <location>
        <begin position="85"/>
        <end position="299"/>
    </location>
</feature>
<dbReference type="GO" id="GO:0005886">
    <property type="term" value="C:plasma membrane"/>
    <property type="evidence" value="ECO:0007669"/>
    <property type="project" value="UniProtKB-SubCell"/>
</dbReference>
<reference evidence="10" key="1">
    <citation type="submission" date="2015-07" db="EMBL/GenBank/DDBJ databases">
        <title>Whole genome sequence of an Ensifer adhaerens strain isolated from a cave pool in the Wind Cave National Park.</title>
        <authorList>
            <person name="Eng W.W.H."/>
            <person name="Gan H.M."/>
            <person name="Barton H.A."/>
            <person name="Savka M.A."/>
        </authorList>
    </citation>
    <scope>NUCLEOTIDE SEQUENCE [LARGE SCALE GENOMIC DNA]</scope>
    <source>
        <strain evidence="10">SD006</strain>
    </source>
</reference>
<dbReference type="OrthoDB" id="8275316at2"/>
<keyword evidence="3" id="KW-1003">Cell membrane</keyword>
<dbReference type="InterPro" id="IPR051393">
    <property type="entry name" value="ABC_transporter_permease"/>
</dbReference>
<keyword evidence="4 7" id="KW-0812">Transmembrane</keyword>
<dbReference type="CDD" id="cd06261">
    <property type="entry name" value="TM_PBP2"/>
    <property type="match status" value="1"/>
</dbReference>
<evidence type="ECO:0000259" key="8">
    <source>
        <dbReference type="PROSITE" id="PS50928"/>
    </source>
</evidence>
<dbReference type="RefSeq" id="WP_053251576.1">
    <property type="nucleotide sequence ID" value="NZ_LGAP01000023.1"/>
</dbReference>
<dbReference type="GO" id="GO:0055085">
    <property type="term" value="P:transmembrane transport"/>
    <property type="evidence" value="ECO:0007669"/>
    <property type="project" value="InterPro"/>
</dbReference>
<organism evidence="9 10">
    <name type="scientific">Ensifer adhaerens</name>
    <name type="common">Sinorhizobium morelense</name>
    <dbReference type="NCBI Taxonomy" id="106592"/>
    <lineage>
        <taxon>Bacteria</taxon>
        <taxon>Pseudomonadati</taxon>
        <taxon>Pseudomonadota</taxon>
        <taxon>Alphaproteobacteria</taxon>
        <taxon>Hyphomicrobiales</taxon>
        <taxon>Rhizobiaceae</taxon>
        <taxon>Sinorhizobium/Ensifer group</taxon>
        <taxon>Ensifer</taxon>
    </lineage>
</organism>
<feature type="transmembrane region" description="Helical" evidence="7">
    <location>
        <begin position="172"/>
        <end position="193"/>
    </location>
</feature>
<evidence type="ECO:0000256" key="7">
    <source>
        <dbReference type="RuleBase" id="RU363032"/>
    </source>
</evidence>
<keyword evidence="6 7" id="KW-0472">Membrane</keyword>
<accession>A0A0L8BK72</accession>
<evidence type="ECO:0000313" key="9">
    <source>
        <dbReference type="EMBL" id="KOF14978.1"/>
    </source>
</evidence>
<proteinExistence type="inferred from homology"/>
<feature type="transmembrane region" description="Helical" evidence="7">
    <location>
        <begin position="278"/>
        <end position="303"/>
    </location>
</feature>
<feature type="transmembrane region" description="Helical" evidence="7">
    <location>
        <begin position="229"/>
        <end position="251"/>
    </location>
</feature>
<evidence type="ECO:0000256" key="1">
    <source>
        <dbReference type="ARBA" id="ARBA00004651"/>
    </source>
</evidence>
<evidence type="ECO:0000256" key="5">
    <source>
        <dbReference type="ARBA" id="ARBA00022989"/>
    </source>
</evidence>
<evidence type="ECO:0000256" key="6">
    <source>
        <dbReference type="ARBA" id="ARBA00023136"/>
    </source>
</evidence>
<dbReference type="AlphaFoldDB" id="A0A0L8BK72"/>
<sequence>MTSIADELTIERRGHSGSAARRRTNFVIFLGPAVVLTVLFFVVPVVIDIAVSFTDLSRSLRISEFTTEQYEKVFRTDRRLSQVIGLTFIYVFGTLAIFNVTFGLILAVTTTAIRNVSGSFFRGVWLLPRMSPSVLYILLWLWAVSPTEAGLVNQVLMQAFGLDAPLDLLTSAPIALIIISNGFIGASMGMIIFTSAIRGIPEHLFHAAAVDGAGTFAKIRFITLPALRWPISFVTIYQTLSLLVSFEYILLLTKGGPFYDTTVYALYVYRRAFESGQYGYGAALALFLIVIGVVVALIGWRFFDMERLLQRPRIEVH</sequence>
<dbReference type="Gene3D" id="1.10.3720.10">
    <property type="entry name" value="MetI-like"/>
    <property type="match status" value="1"/>
</dbReference>
<evidence type="ECO:0000313" key="10">
    <source>
        <dbReference type="Proteomes" id="UP000037425"/>
    </source>
</evidence>
<keyword evidence="2 7" id="KW-0813">Transport</keyword>
<evidence type="ECO:0000256" key="4">
    <source>
        <dbReference type="ARBA" id="ARBA00022692"/>
    </source>
</evidence>
<dbReference type="PANTHER" id="PTHR30193:SF37">
    <property type="entry name" value="INNER MEMBRANE ABC TRANSPORTER PERMEASE PROTEIN YCJO"/>
    <property type="match status" value="1"/>
</dbReference>